<protein>
    <submittedName>
        <fullName evidence="3">Pr6Pr family membrane protein</fullName>
    </submittedName>
</protein>
<dbReference type="EMBL" id="JARGYC010000018">
    <property type="protein sequence ID" value="MDF0600818.1"/>
    <property type="molecule type" value="Genomic_DNA"/>
</dbReference>
<evidence type="ECO:0000313" key="4">
    <source>
        <dbReference type="Proteomes" id="UP001220964"/>
    </source>
</evidence>
<gene>
    <name evidence="3" type="ORF">P1J78_08755</name>
</gene>
<dbReference type="NCBIfam" id="NF038065">
    <property type="entry name" value="Pr6Pr"/>
    <property type="match status" value="1"/>
</dbReference>
<keyword evidence="2" id="KW-0732">Signal</keyword>
<feature type="transmembrane region" description="Helical" evidence="1">
    <location>
        <begin position="104"/>
        <end position="125"/>
    </location>
</feature>
<evidence type="ECO:0000256" key="1">
    <source>
        <dbReference type="SAM" id="Phobius"/>
    </source>
</evidence>
<evidence type="ECO:0000313" key="3">
    <source>
        <dbReference type="EMBL" id="MDF0600818.1"/>
    </source>
</evidence>
<proteinExistence type="predicted"/>
<keyword evidence="1" id="KW-0812">Transmembrane</keyword>
<feature type="transmembrane region" description="Helical" evidence="1">
    <location>
        <begin position="137"/>
        <end position="156"/>
    </location>
</feature>
<evidence type="ECO:0000256" key="2">
    <source>
        <dbReference type="SAM" id="SignalP"/>
    </source>
</evidence>
<dbReference type="AlphaFoldDB" id="A0AAE3T8K9"/>
<feature type="chain" id="PRO_5042082250" evidence="2">
    <location>
        <begin position="30"/>
        <end position="220"/>
    </location>
</feature>
<keyword evidence="4" id="KW-1185">Reference proteome</keyword>
<dbReference type="InterPro" id="IPR049713">
    <property type="entry name" value="Pr6Pr-like"/>
</dbReference>
<comment type="caution">
    <text evidence="3">The sequence shown here is derived from an EMBL/GenBank/DDBJ whole genome shotgun (WGS) entry which is preliminary data.</text>
</comment>
<sequence>MLLAPPARFCAAATAVLAFLALAMKYAVAVSETGGTLPDIVWSLARYFTILTNALVLAVFGYMALTGRRIGDRLAAGLVVWIMAVGLVYRLLLAELWEPRGLEYLADLGVHTVVPLAVLGWWLAFAGTARLWWLDPVIWLAWPLAYLAYALARAGVDGIYPYPFLDPGRLSSTQLVWNVARLMEGFAAAGYVLLGLARLRLRLLWRAKRAQASRPGSSSR</sequence>
<reference evidence="3" key="1">
    <citation type="submission" date="2023-03" db="EMBL/GenBank/DDBJ databases">
        <title>Multiphase analysis and comparison of six strains from genera Psychromarinibacter, Lutimaribacter, and Maritimibacter, including a novel species: Psychromarinibacter sediminicola sp. nov.</title>
        <authorList>
            <person name="Wang Y.-H."/>
            <person name="Ye M.-Q."/>
            <person name="Du Z.-J."/>
        </authorList>
    </citation>
    <scope>NUCLEOTIDE SEQUENCE</scope>
    <source>
        <strain evidence="3">C21-152</strain>
    </source>
</reference>
<accession>A0AAE3T8K9</accession>
<keyword evidence="1" id="KW-1133">Transmembrane helix</keyword>
<feature type="transmembrane region" description="Helical" evidence="1">
    <location>
        <begin position="176"/>
        <end position="199"/>
    </location>
</feature>
<feature type="signal peptide" evidence="2">
    <location>
        <begin position="1"/>
        <end position="29"/>
    </location>
</feature>
<dbReference type="RefSeq" id="WP_275566959.1">
    <property type="nucleotide sequence ID" value="NZ_JARGYC010000018.1"/>
</dbReference>
<feature type="transmembrane region" description="Helical" evidence="1">
    <location>
        <begin position="74"/>
        <end position="92"/>
    </location>
</feature>
<name>A0AAE3T8K9_9RHOB</name>
<feature type="transmembrane region" description="Helical" evidence="1">
    <location>
        <begin position="45"/>
        <end position="65"/>
    </location>
</feature>
<organism evidence="3 4">
    <name type="scientific">Psychromarinibacter sediminicola</name>
    <dbReference type="NCBI Taxonomy" id="3033385"/>
    <lineage>
        <taxon>Bacteria</taxon>
        <taxon>Pseudomonadati</taxon>
        <taxon>Pseudomonadota</taxon>
        <taxon>Alphaproteobacteria</taxon>
        <taxon>Rhodobacterales</taxon>
        <taxon>Paracoccaceae</taxon>
        <taxon>Psychromarinibacter</taxon>
    </lineage>
</organism>
<keyword evidence="1" id="KW-0472">Membrane</keyword>
<dbReference type="Proteomes" id="UP001220964">
    <property type="component" value="Unassembled WGS sequence"/>
</dbReference>